<dbReference type="PROSITE" id="PS51257">
    <property type="entry name" value="PROKAR_LIPOPROTEIN"/>
    <property type="match status" value="1"/>
</dbReference>
<evidence type="ECO:0008006" key="4">
    <source>
        <dbReference type="Google" id="ProtNLM"/>
    </source>
</evidence>
<dbReference type="RefSeq" id="WP_380016616.1">
    <property type="nucleotide sequence ID" value="NZ_JBHLYR010000079.1"/>
</dbReference>
<gene>
    <name evidence="2" type="ORF">ACFFLM_24195</name>
</gene>
<keyword evidence="1" id="KW-0732">Signal</keyword>
<organism evidence="2 3">
    <name type="scientific">Deinococcus oregonensis</name>
    <dbReference type="NCBI Taxonomy" id="1805970"/>
    <lineage>
        <taxon>Bacteria</taxon>
        <taxon>Thermotogati</taxon>
        <taxon>Deinococcota</taxon>
        <taxon>Deinococci</taxon>
        <taxon>Deinococcales</taxon>
        <taxon>Deinococcaceae</taxon>
        <taxon>Deinococcus</taxon>
    </lineage>
</organism>
<evidence type="ECO:0000256" key="1">
    <source>
        <dbReference type="SAM" id="SignalP"/>
    </source>
</evidence>
<comment type="caution">
    <text evidence="2">The sequence shown here is derived from an EMBL/GenBank/DDBJ whole genome shotgun (WGS) entry which is preliminary data.</text>
</comment>
<name>A0ABV6B5L5_9DEIO</name>
<reference evidence="2 3" key="1">
    <citation type="submission" date="2024-09" db="EMBL/GenBank/DDBJ databases">
        <authorList>
            <person name="Sun Q."/>
            <person name="Mori K."/>
        </authorList>
    </citation>
    <scope>NUCLEOTIDE SEQUENCE [LARGE SCALE GENOMIC DNA]</scope>
    <source>
        <strain evidence="2 3">JCM 13503</strain>
    </source>
</reference>
<feature type="signal peptide" evidence="1">
    <location>
        <begin position="1"/>
        <end position="24"/>
    </location>
</feature>
<proteinExistence type="predicted"/>
<dbReference type="Proteomes" id="UP001589733">
    <property type="component" value="Unassembled WGS sequence"/>
</dbReference>
<keyword evidence="3" id="KW-1185">Reference proteome</keyword>
<sequence>MTTSVRMRGLVLCCVLLASLLASCAPLIQNPARQVRGLNRSASLLVESVPLAAFTGSTPDSAYVQFPDCGTTLVLAAEVRRVGTEKARLVCQDSPAAAIGVVGIGLVFLGSDGSRLIT</sequence>
<feature type="chain" id="PRO_5046830279" description="Lipoprotein" evidence="1">
    <location>
        <begin position="25"/>
        <end position="118"/>
    </location>
</feature>
<evidence type="ECO:0000313" key="2">
    <source>
        <dbReference type="EMBL" id="MFB9995055.1"/>
    </source>
</evidence>
<accession>A0ABV6B5L5</accession>
<evidence type="ECO:0000313" key="3">
    <source>
        <dbReference type="Proteomes" id="UP001589733"/>
    </source>
</evidence>
<dbReference type="EMBL" id="JBHLYR010000079">
    <property type="protein sequence ID" value="MFB9995055.1"/>
    <property type="molecule type" value="Genomic_DNA"/>
</dbReference>
<protein>
    <recommendedName>
        <fullName evidence="4">Lipoprotein</fullName>
    </recommendedName>
</protein>